<evidence type="ECO:0000256" key="1">
    <source>
        <dbReference type="ARBA" id="ARBA00003056"/>
    </source>
</evidence>
<dbReference type="InterPro" id="IPR027887">
    <property type="entry name" value="DUF4464"/>
</dbReference>
<proteinExistence type="predicted"/>
<dbReference type="PANTHER" id="PTHR33588">
    <property type="entry name" value="CILIA- AND FLAGELLA-ASSOCIATED PROTEIN 299"/>
    <property type="match status" value="1"/>
</dbReference>
<protein>
    <recommendedName>
        <fullName evidence="4">Cilia- and flagella-associated protein 299</fullName>
    </recommendedName>
</protein>
<evidence type="ECO:0000256" key="3">
    <source>
        <dbReference type="ARBA" id="ARBA00004496"/>
    </source>
</evidence>
<gene>
    <name evidence="8" type="primary">LOC107068107</name>
</gene>
<evidence type="ECO:0000256" key="6">
    <source>
        <dbReference type="ARBA" id="ARBA00023242"/>
    </source>
</evidence>
<sequence length="234" mass="27734">MITLSTQVDSDRRLLQFKSYEEYLDSLVTPIDFCYLKNTKVARQLAELGYRCTGETLDKNTFYLRLQTVKDLLYPILKPYHLNSEFILPFDPLMQELAICERFNRLHALSTIIFIRHNPRLQVEVSGYIDFSERLKAEDWQLYFKGKKKLWPKITDLAYYHWQLGKMQLNITSNYEPVIDSKHGLLFKNIHDRKLINVDPKAIRPGINTTRIRVYSDAYEHVILYDHVVRSTVI</sequence>
<keyword evidence="5" id="KW-0963">Cytoplasm</keyword>
<accession>A0ABM1IHH3</accession>
<dbReference type="Pfam" id="PF14713">
    <property type="entry name" value="DUF4464"/>
    <property type="match status" value="1"/>
</dbReference>
<comment type="function">
    <text evidence="1">May be involved in spermatogenesis.</text>
</comment>
<dbReference type="Proteomes" id="UP000694924">
    <property type="component" value="Unplaced"/>
</dbReference>
<dbReference type="GeneID" id="107068107"/>
<dbReference type="RefSeq" id="XP_015179660.1">
    <property type="nucleotide sequence ID" value="XM_015324174.1"/>
</dbReference>
<evidence type="ECO:0000313" key="8">
    <source>
        <dbReference type="RefSeq" id="XP_015179660.1"/>
    </source>
</evidence>
<name>A0ABM1IHH3_POLDO</name>
<organism evidence="7 8">
    <name type="scientific">Polistes dominula</name>
    <name type="common">European paper wasp</name>
    <name type="synonym">Vespa dominula</name>
    <dbReference type="NCBI Taxonomy" id="743375"/>
    <lineage>
        <taxon>Eukaryota</taxon>
        <taxon>Metazoa</taxon>
        <taxon>Ecdysozoa</taxon>
        <taxon>Arthropoda</taxon>
        <taxon>Hexapoda</taxon>
        <taxon>Insecta</taxon>
        <taxon>Pterygota</taxon>
        <taxon>Neoptera</taxon>
        <taxon>Endopterygota</taxon>
        <taxon>Hymenoptera</taxon>
        <taxon>Apocrita</taxon>
        <taxon>Aculeata</taxon>
        <taxon>Vespoidea</taxon>
        <taxon>Vespidae</taxon>
        <taxon>Polistinae</taxon>
        <taxon>Polistini</taxon>
        <taxon>Polistes</taxon>
    </lineage>
</organism>
<evidence type="ECO:0000256" key="4">
    <source>
        <dbReference type="ARBA" id="ARBA00021436"/>
    </source>
</evidence>
<evidence type="ECO:0000256" key="5">
    <source>
        <dbReference type="ARBA" id="ARBA00022490"/>
    </source>
</evidence>
<comment type="subcellular location">
    <subcellularLocation>
        <location evidence="3">Cytoplasm</location>
    </subcellularLocation>
    <subcellularLocation>
        <location evidence="2">Nucleus</location>
    </subcellularLocation>
</comment>
<evidence type="ECO:0000313" key="7">
    <source>
        <dbReference type="Proteomes" id="UP000694924"/>
    </source>
</evidence>
<dbReference type="PANTHER" id="PTHR33588:SF1">
    <property type="entry name" value="CILIA- AND FLAGELLA-ASSOCIATED PROTEIN 299"/>
    <property type="match status" value="1"/>
</dbReference>
<keyword evidence="6" id="KW-0539">Nucleus</keyword>
<evidence type="ECO:0000256" key="2">
    <source>
        <dbReference type="ARBA" id="ARBA00004123"/>
    </source>
</evidence>
<reference evidence="8" key="1">
    <citation type="submission" date="2025-08" db="UniProtKB">
        <authorList>
            <consortium name="RefSeq"/>
        </authorList>
    </citation>
    <scope>IDENTIFICATION</scope>
    <source>
        <tissue evidence="8">Whole body</tissue>
    </source>
</reference>
<keyword evidence="7" id="KW-1185">Reference proteome</keyword>